<evidence type="ECO:0000313" key="2">
    <source>
        <dbReference type="Proteomes" id="UP001056429"/>
    </source>
</evidence>
<proteinExistence type="predicted"/>
<evidence type="ECO:0000313" key="1">
    <source>
        <dbReference type="EMBL" id="MCM1991026.1"/>
    </source>
</evidence>
<sequence>MKKITYKQLVEEIISNFEAPISLLEVIGDNSRLINGLPITYLLRYISKNDDNNEEKIDEYFVKHINNTLLKIEKDDRVFILEQDSSDNVLNFDIG</sequence>
<dbReference type="Proteomes" id="UP001056429">
    <property type="component" value="Unassembled WGS sequence"/>
</dbReference>
<reference evidence="1" key="1">
    <citation type="journal article" date="2021" name="mSystems">
        <title>Bacteria and Archaea Synergistically Convert Glycine Betaine to Biogenic Methane in the Formosa Cold Seep of the South China Sea.</title>
        <authorList>
            <person name="Li L."/>
            <person name="Zhang W."/>
            <person name="Zhang S."/>
            <person name="Song L."/>
            <person name="Sun Q."/>
            <person name="Zhang H."/>
            <person name="Xiang H."/>
            <person name="Dong X."/>
        </authorList>
    </citation>
    <scope>NUCLEOTIDE SEQUENCE</scope>
    <source>
        <strain evidence="1">ZWT</strain>
    </source>
</reference>
<dbReference type="EMBL" id="JAGSOJ010000003">
    <property type="protein sequence ID" value="MCM1991026.1"/>
    <property type="molecule type" value="Genomic_DNA"/>
</dbReference>
<reference evidence="1" key="2">
    <citation type="submission" date="2021-04" db="EMBL/GenBank/DDBJ databases">
        <authorList>
            <person name="Dong X."/>
        </authorList>
    </citation>
    <scope>NUCLEOTIDE SEQUENCE</scope>
    <source>
        <strain evidence="1">ZWT</strain>
    </source>
</reference>
<organism evidence="1 2">
    <name type="scientific">Oceanirhabdus seepicola</name>
    <dbReference type="NCBI Taxonomy" id="2828781"/>
    <lineage>
        <taxon>Bacteria</taxon>
        <taxon>Bacillati</taxon>
        <taxon>Bacillota</taxon>
        <taxon>Clostridia</taxon>
        <taxon>Eubacteriales</taxon>
        <taxon>Clostridiaceae</taxon>
        <taxon>Oceanirhabdus</taxon>
    </lineage>
</organism>
<dbReference type="RefSeq" id="WP_250860135.1">
    <property type="nucleotide sequence ID" value="NZ_JAGSOJ010000003.1"/>
</dbReference>
<comment type="caution">
    <text evidence="1">The sequence shown here is derived from an EMBL/GenBank/DDBJ whole genome shotgun (WGS) entry which is preliminary data.</text>
</comment>
<protein>
    <submittedName>
        <fullName evidence="1">Uncharacterized protein</fullName>
    </submittedName>
</protein>
<gene>
    <name evidence="1" type="ORF">KDK92_14940</name>
</gene>
<dbReference type="AlphaFoldDB" id="A0A9J6P2N6"/>
<accession>A0A9J6P2N6</accession>
<name>A0A9J6P2N6_9CLOT</name>
<keyword evidence="2" id="KW-1185">Reference proteome</keyword>